<accession>H2CJY0</accession>
<evidence type="ECO:0000256" key="1">
    <source>
        <dbReference type="SAM" id="MobiDB-lite"/>
    </source>
</evidence>
<reference evidence="2 3" key="1">
    <citation type="submission" date="2011-10" db="EMBL/GenBank/DDBJ databases">
        <title>The Improved High-Quality Draft genome of Leptonema illini DSM 21528.</title>
        <authorList>
            <consortium name="US DOE Joint Genome Institute (JGI-PGF)"/>
            <person name="Lucas S."/>
            <person name="Copeland A."/>
            <person name="Lapidus A."/>
            <person name="Glavina del Rio T."/>
            <person name="Dalin E."/>
            <person name="Tice H."/>
            <person name="Bruce D."/>
            <person name="Goodwin L."/>
            <person name="Pitluck S."/>
            <person name="Peters L."/>
            <person name="Mikhailova N."/>
            <person name="Held B."/>
            <person name="Kyrpides N."/>
            <person name="Mavromatis K."/>
            <person name="Ivanova N."/>
            <person name="Markowitz V."/>
            <person name="Cheng J.-F."/>
            <person name="Hugenholtz P."/>
            <person name="Woyke T."/>
            <person name="Wu D."/>
            <person name="Gronow S."/>
            <person name="Wellnitz S."/>
            <person name="Brambilla E.-M."/>
            <person name="Klenk H.-P."/>
            <person name="Eisen J.A."/>
        </authorList>
    </citation>
    <scope>NUCLEOTIDE SEQUENCE [LARGE SCALE GENOMIC DNA]</scope>
    <source>
        <strain evidence="2 3">DSM 21528</strain>
    </source>
</reference>
<evidence type="ECO:0000313" key="3">
    <source>
        <dbReference type="Proteomes" id="UP000005737"/>
    </source>
</evidence>
<proteinExistence type="predicted"/>
<dbReference type="Proteomes" id="UP000005737">
    <property type="component" value="Unassembled WGS sequence"/>
</dbReference>
<gene>
    <name evidence="2" type="ORF">Lepil_0337</name>
</gene>
<feature type="region of interest" description="Disordered" evidence="1">
    <location>
        <begin position="21"/>
        <end position="59"/>
    </location>
</feature>
<sequence>MHASLPAEWLIAGWVPFNPRENTGLSWRTGGTEENRGVVEEEMNHGGTEEIQKESREQG</sequence>
<evidence type="ECO:0000313" key="2">
    <source>
        <dbReference type="EMBL" id="EHQ05044.1"/>
    </source>
</evidence>
<dbReference type="HOGENOM" id="CLU_2954976_0_0_12"/>
<keyword evidence="3" id="KW-1185">Reference proteome</keyword>
<feature type="compositionally biased region" description="Basic and acidic residues" evidence="1">
    <location>
        <begin position="31"/>
        <end position="59"/>
    </location>
</feature>
<dbReference type="AlphaFoldDB" id="H2CJY0"/>
<protein>
    <submittedName>
        <fullName evidence="2">Uncharacterized protein</fullName>
    </submittedName>
</protein>
<dbReference type="EMBL" id="JH597773">
    <property type="protein sequence ID" value="EHQ05044.1"/>
    <property type="molecule type" value="Genomic_DNA"/>
</dbReference>
<name>H2CJY0_9LEPT</name>
<organism evidence="2 3">
    <name type="scientific">Leptonema illini DSM 21528</name>
    <dbReference type="NCBI Taxonomy" id="929563"/>
    <lineage>
        <taxon>Bacteria</taxon>
        <taxon>Pseudomonadati</taxon>
        <taxon>Spirochaetota</taxon>
        <taxon>Spirochaetia</taxon>
        <taxon>Leptospirales</taxon>
        <taxon>Leptospiraceae</taxon>
        <taxon>Leptonema</taxon>
    </lineage>
</organism>